<evidence type="ECO:0008006" key="4">
    <source>
        <dbReference type="Google" id="ProtNLM"/>
    </source>
</evidence>
<reference evidence="2 3" key="1">
    <citation type="submission" date="2015-01" db="EMBL/GenBank/DDBJ databases">
        <title>The Genome Sequence of Exophiala xenobiotica CBS118157.</title>
        <authorList>
            <consortium name="The Broad Institute Genomics Platform"/>
            <person name="Cuomo C."/>
            <person name="de Hoog S."/>
            <person name="Gorbushina A."/>
            <person name="Stielow B."/>
            <person name="Teixiera M."/>
            <person name="Abouelleil A."/>
            <person name="Chapman S.B."/>
            <person name="Priest M."/>
            <person name="Young S.K."/>
            <person name="Wortman J."/>
            <person name="Nusbaum C."/>
            <person name="Birren B."/>
        </authorList>
    </citation>
    <scope>NUCLEOTIDE SEQUENCE [LARGE SCALE GENOMIC DNA]</scope>
    <source>
        <strain evidence="2 3">CBS 118157</strain>
    </source>
</reference>
<dbReference type="GeneID" id="25327786"/>
<feature type="region of interest" description="Disordered" evidence="1">
    <location>
        <begin position="907"/>
        <end position="981"/>
    </location>
</feature>
<evidence type="ECO:0000256" key="1">
    <source>
        <dbReference type="SAM" id="MobiDB-lite"/>
    </source>
</evidence>
<feature type="compositionally biased region" description="Polar residues" evidence="1">
    <location>
        <begin position="36"/>
        <end position="50"/>
    </location>
</feature>
<keyword evidence="3" id="KW-1185">Reference proteome</keyword>
<name>A0A0D2ERD3_9EURO</name>
<proteinExistence type="predicted"/>
<feature type="region of interest" description="Disordered" evidence="1">
    <location>
        <begin position="678"/>
        <end position="716"/>
    </location>
</feature>
<dbReference type="Proteomes" id="UP000054342">
    <property type="component" value="Unassembled WGS sequence"/>
</dbReference>
<dbReference type="HOGENOM" id="CLU_010532_0_0_1"/>
<sequence length="1000" mass="108240">MASDPESSSLEEAYANETDGPGPAILEEPIAADPGSPSTRPGTQPLTQPHMNSTLGVIVQNEPIHGPGSFQPPVIHMPLPSRLPLNLPFLPQAPTTIAAPFAAPPVISGWFQPPSTNLYNTSNNPFFQTATNYPMTAMEAIVPFDPTSDPPFGDRTQAYKPRPHGVIKIKNIPYGLTMAEVQQFICKHVHIEDLIKPHEEGFPIHIIMERSTGKTMDAYVETITQEIAAQAWEHGFGLARMRHPKLGQRHVTVELSDQAELMKDLFPRARCVAWNHEEFGTPHIVQTNDIYISGFKGFFTAEEMNGVIRHAEYPQRSPFAMRSFQRTFESTISTLYKFPWYATGLYTLQQRDVLFKTYTRQLEILILKVDPGSAISREVGLDNKLLMDFLFAGMNCAGFSERQKATVADASLRVGPGMRISVHARNWPFQTLAANPVMLSDQDIGMWFEVMNMGLAAFEGEGHNFIGVQPHLQVIRGNNGYPLFTYSESGAELSRKAFSRMETKMLRVLMRKGWSVYMGQLGLAPALGLDQDVFGGNGLAPAYSADDDEFKDDGQEDTIDGEAHHEYTDEERLAAYQKVLADIKREEGAMLLGQIDRFANRSYPNPDAGLAEGMMALDIGTGRPLHRAALNPESHNFQPRGWNPNVAVNPAVGIAPRFMPPQVWNQTGATGTAATTAFGGTGLGNGTISPSQALSPTRVMSPPRISTGRRHTDTSPVRSLGVAPVFQVPARRQTRGVSITDTDDTPVALPATGETSPPLRRITARLENTVRTESANASPRFSNDATPAMMPTTRSLPPTPAGMVHPLPEKPPVVLMPSAGRPSPGHTRNYGMTSNMTFGAGYGSAGNGWAYRLGSPVRPNIGAPLATGFTGMGMGPGLYGSGPPSRRASLGQGMPPSAAGFATAVGTGSPRRFGSPSRPSSTTPLGGMGMSRLSPIGTGASTGLVQADPPRPGSHVRTQSRLSMTDTIDEEGGDEEVDTSDMGRKYYRAHCSSSHDAVMD</sequence>
<dbReference type="OrthoDB" id="336240at2759"/>
<dbReference type="EMBL" id="KN847319">
    <property type="protein sequence ID" value="KIW57310.1"/>
    <property type="molecule type" value="Genomic_DNA"/>
</dbReference>
<dbReference type="RefSeq" id="XP_013317894.1">
    <property type="nucleotide sequence ID" value="XM_013462440.1"/>
</dbReference>
<feature type="region of interest" description="Disordered" evidence="1">
    <location>
        <begin position="1"/>
        <end position="50"/>
    </location>
</feature>
<evidence type="ECO:0000313" key="2">
    <source>
        <dbReference type="EMBL" id="KIW57310.1"/>
    </source>
</evidence>
<protein>
    <recommendedName>
        <fullName evidence="4">RRM domain-containing protein</fullName>
    </recommendedName>
</protein>
<feature type="compositionally biased region" description="Polar residues" evidence="1">
    <location>
        <begin position="771"/>
        <end position="785"/>
    </location>
</feature>
<feature type="compositionally biased region" description="Polar residues" evidence="1">
    <location>
        <begin position="1"/>
        <end position="10"/>
    </location>
</feature>
<dbReference type="Gene3D" id="3.30.70.330">
    <property type="match status" value="1"/>
</dbReference>
<dbReference type="AlphaFoldDB" id="A0A0D2ERD3"/>
<dbReference type="STRING" id="348802.A0A0D2ERD3"/>
<evidence type="ECO:0000313" key="3">
    <source>
        <dbReference type="Proteomes" id="UP000054342"/>
    </source>
</evidence>
<feature type="region of interest" description="Disordered" evidence="1">
    <location>
        <begin position="771"/>
        <end position="793"/>
    </location>
</feature>
<organism evidence="2 3">
    <name type="scientific">Exophiala xenobiotica</name>
    <dbReference type="NCBI Taxonomy" id="348802"/>
    <lineage>
        <taxon>Eukaryota</taxon>
        <taxon>Fungi</taxon>
        <taxon>Dikarya</taxon>
        <taxon>Ascomycota</taxon>
        <taxon>Pezizomycotina</taxon>
        <taxon>Eurotiomycetes</taxon>
        <taxon>Chaetothyriomycetidae</taxon>
        <taxon>Chaetothyriales</taxon>
        <taxon>Herpotrichiellaceae</taxon>
        <taxon>Exophiala</taxon>
    </lineage>
</organism>
<dbReference type="InterPro" id="IPR012677">
    <property type="entry name" value="Nucleotide-bd_a/b_plait_sf"/>
</dbReference>
<gene>
    <name evidence="2" type="ORF">PV05_05878</name>
</gene>
<accession>A0A0D2ERD3</accession>
<feature type="compositionally biased region" description="Low complexity" evidence="1">
    <location>
        <begin position="907"/>
        <end position="925"/>
    </location>
</feature>
<feature type="compositionally biased region" description="Acidic residues" evidence="1">
    <location>
        <begin position="967"/>
        <end position="979"/>
    </location>
</feature>